<organism evidence="5 6">
    <name type="scientific">Actinocatenispora rupis</name>
    <dbReference type="NCBI Taxonomy" id="519421"/>
    <lineage>
        <taxon>Bacteria</taxon>
        <taxon>Bacillati</taxon>
        <taxon>Actinomycetota</taxon>
        <taxon>Actinomycetes</taxon>
        <taxon>Micromonosporales</taxon>
        <taxon>Micromonosporaceae</taxon>
        <taxon>Actinocatenispora</taxon>
    </lineage>
</organism>
<dbReference type="RefSeq" id="WP_203656140.1">
    <property type="nucleotide sequence ID" value="NZ_BAAAZM010000003.1"/>
</dbReference>
<evidence type="ECO:0000313" key="6">
    <source>
        <dbReference type="Proteomes" id="UP000612808"/>
    </source>
</evidence>
<gene>
    <name evidence="5" type="ORF">Aru02nite_15940</name>
</gene>
<dbReference type="EMBL" id="BOMB01000009">
    <property type="protein sequence ID" value="GID10705.1"/>
    <property type="molecule type" value="Genomic_DNA"/>
</dbReference>
<dbReference type="GO" id="GO:1901982">
    <property type="term" value="F:maltose binding"/>
    <property type="evidence" value="ECO:0007669"/>
    <property type="project" value="TreeGrafter"/>
</dbReference>
<evidence type="ECO:0000256" key="1">
    <source>
        <dbReference type="ARBA" id="ARBA00008520"/>
    </source>
</evidence>
<keyword evidence="6" id="KW-1185">Reference proteome</keyword>
<dbReference type="PANTHER" id="PTHR30061:SF50">
    <property type="entry name" value="MALTOSE_MALTODEXTRIN-BINDING PERIPLASMIC PROTEIN"/>
    <property type="match status" value="1"/>
</dbReference>
<dbReference type="GO" id="GO:0042956">
    <property type="term" value="P:maltodextrin transmembrane transport"/>
    <property type="evidence" value="ECO:0007669"/>
    <property type="project" value="TreeGrafter"/>
</dbReference>
<protein>
    <recommendedName>
        <fullName evidence="7">Carbohydrate ABC transporter substrate-binding protein, CUT1 family</fullName>
    </recommendedName>
</protein>
<comment type="caution">
    <text evidence="5">The sequence shown here is derived from an EMBL/GenBank/DDBJ whole genome shotgun (WGS) entry which is preliminary data.</text>
</comment>
<dbReference type="GO" id="GO:0015768">
    <property type="term" value="P:maltose transport"/>
    <property type="evidence" value="ECO:0007669"/>
    <property type="project" value="TreeGrafter"/>
</dbReference>
<reference evidence="5" key="1">
    <citation type="submission" date="2021-01" db="EMBL/GenBank/DDBJ databases">
        <title>Whole genome shotgun sequence of Actinocatenispora rupis NBRC 107355.</title>
        <authorList>
            <person name="Komaki H."/>
            <person name="Tamura T."/>
        </authorList>
    </citation>
    <scope>NUCLEOTIDE SEQUENCE</scope>
    <source>
        <strain evidence="5">NBRC 107355</strain>
    </source>
</reference>
<comment type="similarity">
    <text evidence="1">Belongs to the bacterial solute-binding protein 1 family.</text>
</comment>
<dbReference type="Pfam" id="PF01547">
    <property type="entry name" value="SBP_bac_1"/>
    <property type="match status" value="1"/>
</dbReference>
<sequence>MKALIAAGAAAVLLLAGCGSGYDSAKSDGGSDKPITIMFGSSGEAETGAVKAAAAAWQKRTGHQVRVVPAQNLTQQLTQGFAGGTPPDIFYTDPTMLQQYADGGSLYPYGDQLPKSTVDDFYPALRQAYTYQGKLYCAPKDLNTHALVINTDMWKAAGLTEKDYPKTWADLTKVATRLTTKDHVGLTVGGDHNTVGSFMLAAGGWFVNEDNTKVTANSPANLAALKYLQGNVQRKVFATPKSLDAQNPGEAFGKGKAAMDVDGGWVEGQLKSDYPNVHWTAVELPAGPKGRGTTVFSNCWGIAAKSPNKKLAVDLVKSLVAPGQQKAFMNAFGVIPSRQSLGTWAKQTDPKLTAVVDGVEYARGTVSIPGFTSVLADFDTQLEKLFTGGTSPQAALDTLQRNGDDAVKQK</sequence>
<dbReference type="PANTHER" id="PTHR30061">
    <property type="entry name" value="MALTOSE-BINDING PERIPLASMIC PROTEIN"/>
    <property type="match status" value="1"/>
</dbReference>
<dbReference type="SUPFAM" id="SSF53850">
    <property type="entry name" value="Periplasmic binding protein-like II"/>
    <property type="match status" value="1"/>
</dbReference>
<accession>A0A8J3J243</accession>
<evidence type="ECO:0000256" key="3">
    <source>
        <dbReference type="ARBA" id="ARBA00022729"/>
    </source>
</evidence>
<dbReference type="Proteomes" id="UP000612808">
    <property type="component" value="Unassembled WGS sequence"/>
</dbReference>
<evidence type="ECO:0000313" key="5">
    <source>
        <dbReference type="EMBL" id="GID10705.1"/>
    </source>
</evidence>
<name>A0A8J3J243_9ACTN</name>
<evidence type="ECO:0000256" key="4">
    <source>
        <dbReference type="SAM" id="SignalP"/>
    </source>
</evidence>
<feature type="signal peptide" evidence="4">
    <location>
        <begin position="1"/>
        <end position="25"/>
    </location>
</feature>
<feature type="chain" id="PRO_5035259463" description="Carbohydrate ABC transporter substrate-binding protein, CUT1 family" evidence="4">
    <location>
        <begin position="26"/>
        <end position="410"/>
    </location>
</feature>
<dbReference type="Gene3D" id="3.40.190.10">
    <property type="entry name" value="Periplasmic binding protein-like II"/>
    <property type="match status" value="1"/>
</dbReference>
<proteinExistence type="inferred from homology"/>
<dbReference type="CDD" id="cd13585">
    <property type="entry name" value="PBP2_TMBP_like"/>
    <property type="match status" value="1"/>
</dbReference>
<evidence type="ECO:0008006" key="7">
    <source>
        <dbReference type="Google" id="ProtNLM"/>
    </source>
</evidence>
<keyword evidence="3 4" id="KW-0732">Signal</keyword>
<dbReference type="InterPro" id="IPR006059">
    <property type="entry name" value="SBP"/>
</dbReference>
<dbReference type="PROSITE" id="PS51257">
    <property type="entry name" value="PROKAR_LIPOPROTEIN"/>
    <property type="match status" value="1"/>
</dbReference>
<evidence type="ECO:0000256" key="2">
    <source>
        <dbReference type="ARBA" id="ARBA00022448"/>
    </source>
</evidence>
<dbReference type="AlphaFoldDB" id="A0A8J3J243"/>
<keyword evidence="2" id="KW-0813">Transport</keyword>
<dbReference type="GO" id="GO:0055052">
    <property type="term" value="C:ATP-binding cassette (ABC) transporter complex, substrate-binding subunit-containing"/>
    <property type="evidence" value="ECO:0007669"/>
    <property type="project" value="TreeGrafter"/>
</dbReference>